<keyword evidence="4 7" id="KW-0489">Methyltransferase</keyword>
<dbReference type="InterPro" id="IPR050161">
    <property type="entry name" value="Siro_Cobalamin_biosynth"/>
</dbReference>
<evidence type="ECO:0000256" key="2">
    <source>
        <dbReference type="ARBA" id="ARBA00005879"/>
    </source>
</evidence>
<dbReference type="InterPro" id="IPR014776">
    <property type="entry name" value="4pyrrole_Mease_sub2"/>
</dbReference>
<dbReference type="InterPro" id="IPR003043">
    <property type="entry name" value="Uropor_MeTrfase_CS"/>
</dbReference>
<proteinExistence type="inferred from homology"/>
<dbReference type="PROSITE" id="PS00840">
    <property type="entry name" value="SUMT_2"/>
    <property type="match status" value="1"/>
</dbReference>
<comment type="pathway">
    <text evidence="1">Cofactor biosynthesis; adenosylcobalamin biosynthesis.</text>
</comment>
<dbReference type="GeneID" id="14307866"/>
<dbReference type="GO" id="GO:0046026">
    <property type="term" value="F:precorrin-4 C11-methyltransferase activity"/>
    <property type="evidence" value="ECO:0007669"/>
    <property type="project" value="InterPro"/>
</dbReference>
<dbReference type="RefSeq" id="WP_015285474.1">
    <property type="nucleotide sequence ID" value="NC_019943.1"/>
</dbReference>
<keyword evidence="5 7" id="KW-0808">Transferase</keyword>
<feature type="domain" description="Tetrapyrrole methylase" evidence="8">
    <location>
        <begin position="9"/>
        <end position="209"/>
    </location>
</feature>
<dbReference type="GO" id="GO:0009236">
    <property type="term" value="P:cobalamin biosynthetic process"/>
    <property type="evidence" value="ECO:0007669"/>
    <property type="project" value="UniProtKB-UniPathway"/>
</dbReference>
<dbReference type="FunCoup" id="L0HFD5">
    <property type="interactions" value="89"/>
</dbReference>
<dbReference type="AlphaFoldDB" id="L0HFD5"/>
<evidence type="ECO:0000256" key="3">
    <source>
        <dbReference type="ARBA" id="ARBA00022573"/>
    </source>
</evidence>
<name>L0HFD5_METFS</name>
<sequence>MPGSDEKNTIWFVGAGAGDPELITVKGRKLLDRAEVLIYAGSLVSPALVETCPAPEKIDSWERKLDDIVAIMIDRAKKGKRVVRLHSGDSAIFGSIVEQIAELEKAGLTVKIVPGVSSVFAAAAALTTEYTPKGVADTLIITRPAGKTLEKDYIPEISKVPATMAFFLGSEHFSEITEKLSCPKDTPAVVIYHASWPDQKIIRGTVADIAQKAQDASITRSALLIVGRSVLGTASGYKRSHLYS</sequence>
<dbReference type="HOGENOM" id="CLU_011276_7_1_2"/>
<keyword evidence="10" id="KW-1185">Reference proteome</keyword>
<dbReference type="GO" id="GO:0032259">
    <property type="term" value="P:methylation"/>
    <property type="evidence" value="ECO:0007669"/>
    <property type="project" value="UniProtKB-KW"/>
</dbReference>
<keyword evidence="3" id="KW-0169">Cobalamin biosynthesis</keyword>
<dbReference type="CDD" id="cd11641">
    <property type="entry name" value="Precorrin-4_C11-MT"/>
    <property type="match status" value="1"/>
</dbReference>
<dbReference type="eggNOG" id="arCOG00645">
    <property type="taxonomic scope" value="Archaea"/>
</dbReference>
<dbReference type="EMBL" id="CP003167">
    <property type="protein sequence ID" value="AGB02511.1"/>
    <property type="molecule type" value="Genomic_DNA"/>
</dbReference>
<dbReference type="InParanoid" id="L0HFD5"/>
<accession>L0HFD5</accession>
<dbReference type="UniPathway" id="UPA00148"/>
<dbReference type="Proteomes" id="UP000010824">
    <property type="component" value="Chromosome"/>
</dbReference>
<evidence type="ECO:0000256" key="1">
    <source>
        <dbReference type="ARBA" id="ARBA00004953"/>
    </source>
</evidence>
<dbReference type="SUPFAM" id="SSF53790">
    <property type="entry name" value="Tetrapyrrole methylase"/>
    <property type="match status" value="1"/>
</dbReference>
<dbReference type="Gene3D" id="3.30.950.10">
    <property type="entry name" value="Methyltransferase, Cobalt-precorrin-4 Transmethylase, Domain 2"/>
    <property type="match status" value="1"/>
</dbReference>
<dbReference type="InterPro" id="IPR006362">
    <property type="entry name" value="Cbl_synth_CobM/CibF"/>
</dbReference>
<dbReference type="InterPro" id="IPR000878">
    <property type="entry name" value="4pyrrol_Mease"/>
</dbReference>
<dbReference type="STRING" id="593750.Metfor_1477"/>
<dbReference type="Gene3D" id="3.40.1010.10">
    <property type="entry name" value="Cobalt-precorrin-4 Transmethylase, Domain 1"/>
    <property type="match status" value="1"/>
</dbReference>
<evidence type="ECO:0000256" key="7">
    <source>
        <dbReference type="RuleBase" id="RU003960"/>
    </source>
</evidence>
<dbReference type="InterPro" id="IPR035996">
    <property type="entry name" value="4pyrrol_Methylase_sf"/>
</dbReference>
<keyword evidence="6" id="KW-0949">S-adenosyl-L-methionine</keyword>
<dbReference type="PANTHER" id="PTHR45790:SF4">
    <property type="entry name" value="COBALT-PRECORRIN-4 C(11)-METHYLTRANSFERASE"/>
    <property type="match status" value="1"/>
</dbReference>
<evidence type="ECO:0000256" key="6">
    <source>
        <dbReference type="ARBA" id="ARBA00022691"/>
    </source>
</evidence>
<dbReference type="OrthoDB" id="6633at2157"/>
<dbReference type="KEGG" id="mfo:Metfor_1477"/>
<reference evidence="9 10" key="2">
    <citation type="journal article" date="2014" name="Genome Announc.">
        <title>Complete Genome Sequence of Methanoregula formicica SMSPT, a Mesophilic Hydrogenotrophic Methanogen Isolated from a Methanogenic Upflow Anaerobic Sludge Blanket Reactor.</title>
        <authorList>
            <person name="Yamamoto K."/>
            <person name="Tamaki H."/>
            <person name="Cadillo-Quiroz H."/>
            <person name="Imachi H."/>
            <person name="Kyrpides N."/>
            <person name="Woyke T."/>
            <person name="Goodwin L."/>
            <person name="Zinder S.H."/>
            <person name="Kamagata Y."/>
            <person name="Liu W.T."/>
        </authorList>
    </citation>
    <scope>NUCLEOTIDE SEQUENCE [LARGE SCALE GENOMIC DNA]</scope>
    <source>
        <strain evidence="10">DSM 22288 / NBRC 105244 / SMSP</strain>
    </source>
</reference>
<dbReference type="Pfam" id="PF00590">
    <property type="entry name" value="TP_methylase"/>
    <property type="match status" value="1"/>
</dbReference>
<evidence type="ECO:0000256" key="5">
    <source>
        <dbReference type="ARBA" id="ARBA00022679"/>
    </source>
</evidence>
<gene>
    <name evidence="9" type="ordered locus">Metfor_1477</name>
</gene>
<evidence type="ECO:0000259" key="8">
    <source>
        <dbReference type="Pfam" id="PF00590"/>
    </source>
</evidence>
<protein>
    <submittedName>
        <fullName evidence="9">Precorrin-4 methylase</fullName>
    </submittedName>
</protein>
<organism evidence="9 10">
    <name type="scientific">Methanoregula formicica (strain DSM 22288 / NBRC 105244 / SMSP)</name>
    <dbReference type="NCBI Taxonomy" id="593750"/>
    <lineage>
        <taxon>Archaea</taxon>
        <taxon>Methanobacteriati</taxon>
        <taxon>Methanobacteriota</taxon>
        <taxon>Stenosarchaea group</taxon>
        <taxon>Methanomicrobia</taxon>
        <taxon>Methanomicrobiales</taxon>
        <taxon>Methanoregulaceae</taxon>
        <taxon>Methanoregula</taxon>
    </lineage>
</organism>
<comment type="similarity">
    <text evidence="2 7">Belongs to the precorrin methyltransferase family.</text>
</comment>
<dbReference type="PANTHER" id="PTHR45790">
    <property type="entry name" value="SIROHEME SYNTHASE-RELATED"/>
    <property type="match status" value="1"/>
</dbReference>
<evidence type="ECO:0000256" key="4">
    <source>
        <dbReference type="ARBA" id="ARBA00022603"/>
    </source>
</evidence>
<evidence type="ECO:0000313" key="10">
    <source>
        <dbReference type="Proteomes" id="UP000010824"/>
    </source>
</evidence>
<dbReference type="InterPro" id="IPR014777">
    <property type="entry name" value="4pyrrole_Mease_sub1"/>
</dbReference>
<evidence type="ECO:0000313" key="9">
    <source>
        <dbReference type="EMBL" id="AGB02511.1"/>
    </source>
</evidence>
<reference evidence="10" key="1">
    <citation type="submission" date="2011-12" db="EMBL/GenBank/DDBJ databases">
        <title>Complete sequence of Methanoregula formicicum SMSP.</title>
        <authorList>
            <person name="Lucas S."/>
            <person name="Han J."/>
            <person name="Lapidus A."/>
            <person name="Cheng J.-F."/>
            <person name="Goodwin L."/>
            <person name="Pitluck S."/>
            <person name="Peters L."/>
            <person name="Ovchinnikova G."/>
            <person name="Teshima H."/>
            <person name="Detter J.C."/>
            <person name="Han C."/>
            <person name="Tapia R."/>
            <person name="Land M."/>
            <person name="Hauser L."/>
            <person name="Kyrpides N."/>
            <person name="Ivanova N."/>
            <person name="Pagani I."/>
            <person name="Imachi H."/>
            <person name="Tamaki H."/>
            <person name="Sekiguchi Y."/>
            <person name="Kamagata Y."/>
            <person name="Cadillo-Quiroz H."/>
            <person name="Zinder S."/>
            <person name="Liu W.-T."/>
            <person name="Woyke T."/>
        </authorList>
    </citation>
    <scope>NUCLEOTIDE SEQUENCE [LARGE SCALE GENOMIC DNA]</scope>
    <source>
        <strain evidence="10">DSM 22288 / NBRC 105244 / SMSP</strain>
    </source>
</reference>